<dbReference type="Pfam" id="PF07460">
    <property type="entry name" value="NUMOD3"/>
    <property type="match status" value="1"/>
</dbReference>
<evidence type="ECO:0000259" key="1">
    <source>
        <dbReference type="SMART" id="SM00496"/>
    </source>
</evidence>
<dbReference type="SMART" id="SM00496">
    <property type="entry name" value="IENR2"/>
    <property type="match status" value="2"/>
</dbReference>
<feature type="domain" description="Nuclease associated modular" evidence="1">
    <location>
        <begin position="5"/>
        <end position="21"/>
    </location>
</feature>
<dbReference type="SUPFAM" id="SSF64496">
    <property type="entry name" value="DNA-binding domain of intron-encoded endonucleases"/>
    <property type="match status" value="1"/>
</dbReference>
<dbReference type="RefSeq" id="WP_289824971.1">
    <property type="nucleotide sequence ID" value="NZ_JAUEIE010000003.1"/>
</dbReference>
<dbReference type="InterPro" id="IPR003611">
    <property type="entry name" value="NUMOD3"/>
</dbReference>
<proteinExistence type="predicted"/>
<feature type="domain" description="Nuclease associated modular" evidence="1">
    <location>
        <begin position="29"/>
        <end position="45"/>
    </location>
</feature>
<evidence type="ECO:0000313" key="3">
    <source>
        <dbReference type="Proteomes" id="UP001168478"/>
    </source>
</evidence>
<organism evidence="2 3">
    <name type="scientific">Leyella lascolaii</name>
    <dbReference type="NCBI Taxonomy" id="1776379"/>
    <lineage>
        <taxon>Bacteria</taxon>
        <taxon>Pseudomonadati</taxon>
        <taxon>Bacteroidota</taxon>
        <taxon>Bacteroidia</taxon>
        <taxon>Bacteroidales</taxon>
        <taxon>Prevotellaceae</taxon>
        <taxon>Leyella</taxon>
    </lineage>
</organism>
<name>A0AAW7JQ49_9BACT</name>
<protein>
    <submittedName>
        <fullName evidence="2">NUMOD3 domain-containing DNA-binding protein</fullName>
    </submittedName>
</protein>
<reference evidence="2" key="2">
    <citation type="submission" date="2023-08" db="EMBL/GenBank/DDBJ databases">
        <title>Identification and characterization of horizontal gene transfer across gut microbiota members of farm animals based on homology search.</title>
        <authorList>
            <person name="Schwarzerova J."/>
            <person name="Nykrynova M."/>
            <person name="Jureckova K."/>
            <person name="Cejkova D."/>
            <person name="Rychlik I."/>
        </authorList>
    </citation>
    <scope>NUCLEOTIDE SEQUENCE</scope>
    <source>
        <strain evidence="2">ET15</strain>
    </source>
</reference>
<accession>A0AAW7JQ49</accession>
<gene>
    <name evidence="2" type="ORF">QVN84_05715</name>
</gene>
<dbReference type="AlphaFoldDB" id="A0AAW7JQ49"/>
<comment type="caution">
    <text evidence="2">The sequence shown here is derived from an EMBL/GenBank/DDBJ whole genome shotgun (WGS) entry which is preliminary data.</text>
</comment>
<reference evidence="2" key="1">
    <citation type="submission" date="2023-06" db="EMBL/GenBank/DDBJ databases">
        <authorList>
            <person name="Zeman M."/>
            <person name="Kubasova T."/>
            <person name="Jahodarova E."/>
            <person name="Nykrynova M."/>
            <person name="Rychlik I."/>
        </authorList>
    </citation>
    <scope>NUCLEOTIDE SEQUENCE</scope>
    <source>
        <strain evidence="2">ET15</strain>
    </source>
</reference>
<dbReference type="EMBL" id="JAUEIF010000003">
    <property type="protein sequence ID" value="MDN0025015.1"/>
    <property type="molecule type" value="Genomic_DNA"/>
</dbReference>
<evidence type="ECO:0000313" key="2">
    <source>
        <dbReference type="EMBL" id="MDN0025015.1"/>
    </source>
</evidence>
<keyword evidence="2" id="KW-0238">DNA-binding</keyword>
<dbReference type="GO" id="GO:0003677">
    <property type="term" value="F:DNA binding"/>
    <property type="evidence" value="ECO:0007669"/>
    <property type="project" value="UniProtKB-KW"/>
</dbReference>
<sequence>MAKRFSRKVSDATKFKMRIAKQGRKNPMFGKKHKDETKEKISRALTEYWRRILPLN</sequence>
<dbReference type="Proteomes" id="UP001168478">
    <property type="component" value="Unassembled WGS sequence"/>
</dbReference>